<feature type="domain" description="FHA" evidence="9">
    <location>
        <begin position="134"/>
        <end position="187"/>
    </location>
</feature>
<dbReference type="Pfam" id="PF00005">
    <property type="entry name" value="ABC_tran"/>
    <property type="match status" value="1"/>
</dbReference>
<keyword evidence="7 8" id="KW-0472">Membrane</keyword>
<dbReference type="InterPro" id="IPR027417">
    <property type="entry name" value="P-loop_NTPase"/>
</dbReference>
<evidence type="ECO:0000256" key="3">
    <source>
        <dbReference type="ARBA" id="ARBA00022692"/>
    </source>
</evidence>
<evidence type="ECO:0000256" key="1">
    <source>
        <dbReference type="ARBA" id="ARBA00004141"/>
    </source>
</evidence>
<evidence type="ECO:0000256" key="4">
    <source>
        <dbReference type="ARBA" id="ARBA00022741"/>
    </source>
</evidence>
<accession>A0A1U7N2Z0</accession>
<gene>
    <name evidence="11" type="ORF">BJP37_16060</name>
</gene>
<dbReference type="Gene3D" id="2.60.200.20">
    <property type="match status" value="2"/>
</dbReference>
<dbReference type="SUPFAM" id="SSF52540">
    <property type="entry name" value="P-loop containing nucleoside triphosphate hydrolases"/>
    <property type="match status" value="1"/>
</dbReference>
<dbReference type="CDD" id="cd00060">
    <property type="entry name" value="FHA"/>
    <property type="match status" value="2"/>
</dbReference>
<dbReference type="Pfam" id="PF01061">
    <property type="entry name" value="ABC2_membrane"/>
    <property type="match status" value="1"/>
</dbReference>
<dbReference type="InterPro" id="IPR008984">
    <property type="entry name" value="SMAD_FHA_dom_sf"/>
</dbReference>
<feature type="transmembrane region" description="Helical" evidence="8">
    <location>
        <begin position="588"/>
        <end position="605"/>
    </location>
</feature>
<feature type="transmembrane region" description="Helical" evidence="8">
    <location>
        <begin position="707"/>
        <end position="732"/>
    </location>
</feature>
<dbReference type="SUPFAM" id="SSF49879">
    <property type="entry name" value="SMAD/FHA domain"/>
    <property type="match status" value="2"/>
</dbReference>
<dbReference type="GO" id="GO:0005524">
    <property type="term" value="F:ATP binding"/>
    <property type="evidence" value="ECO:0007669"/>
    <property type="project" value="UniProtKB-KW"/>
</dbReference>
<dbReference type="SMART" id="SM00240">
    <property type="entry name" value="FHA"/>
    <property type="match status" value="2"/>
</dbReference>
<evidence type="ECO:0000256" key="7">
    <source>
        <dbReference type="ARBA" id="ARBA00023136"/>
    </source>
</evidence>
<dbReference type="AlphaFoldDB" id="A0A1U7N2Z0"/>
<evidence type="ECO:0000313" key="12">
    <source>
        <dbReference type="Proteomes" id="UP000186657"/>
    </source>
</evidence>
<feature type="domain" description="ABC transporter" evidence="10">
    <location>
        <begin position="224"/>
        <end position="459"/>
    </location>
</feature>
<dbReference type="PROSITE" id="PS00211">
    <property type="entry name" value="ABC_TRANSPORTER_1"/>
    <property type="match status" value="1"/>
</dbReference>
<keyword evidence="3 8" id="KW-0812">Transmembrane</keyword>
<evidence type="ECO:0000256" key="2">
    <source>
        <dbReference type="ARBA" id="ARBA00022448"/>
    </source>
</evidence>
<dbReference type="PROSITE" id="PS50893">
    <property type="entry name" value="ABC_TRANSPORTER_2"/>
    <property type="match status" value="1"/>
</dbReference>
<feature type="transmembrane region" description="Helical" evidence="8">
    <location>
        <begin position="548"/>
        <end position="568"/>
    </location>
</feature>
<dbReference type="InterPro" id="IPR013525">
    <property type="entry name" value="ABC2_TM"/>
</dbReference>
<dbReference type="Pfam" id="PF00498">
    <property type="entry name" value="FHA"/>
    <property type="match status" value="2"/>
</dbReference>
<evidence type="ECO:0000313" key="11">
    <source>
        <dbReference type="EMBL" id="OLT60315.1"/>
    </source>
</evidence>
<keyword evidence="6 8" id="KW-1133">Transmembrane helix</keyword>
<dbReference type="Proteomes" id="UP000186657">
    <property type="component" value="Unassembled WGS sequence"/>
</dbReference>
<sequence>MTMSYLELNNQGQVLRFSLEKGFYRLGRDRTWSDFDIPEKGWTIVSQRHAFLLQEGEDYRIFDGDGANPSTNGLFVNHTRITDGYLLKHGAELTIGQNPRDYIRLSYFNPDHSQARVTPNKRQLSLASVQKWPLQLGRSPNPELSDSWPLDAPTVSTLHATLIKISEGNYQINNYSRNGTFINDKLIHKPVLLKDGDTIRIGPFILLLRQDTLELVDQGNQIRIDADKLLRQVNNKLGKKRTILNQVSMPIEPGQLVALVGGSGTGKSTLLKTLLGIAPITNGTVFINGQDLRQHFNQYRSQIGYVPQDDIVHRDLTVKEVLTYACQLRLPPDTDVKQVVKQTLSQVKLDFVRNTLVGNLSGGQRKRVSIAVELLADPKLFFLDEPTSGLDPGLDKEMMQLLRELANQGRTVVLVTHATANIDVCDRIAFMGRGGRLCYFGPPTEAMDFFKMPSPDLRYFPDIYLKLEQGETPEELEQNSENWHQRFLSSPGYKTYISAHLSPGQRLLSTSSPSKSAGISVFKQLKQLKLKQLLLLSRRYLKLVVRDMRSVALALLTAPIGISLIILTLSGQDPLAQLNSPDITQAPLALQVLFIFTCAALWVGLSSSLQEIVKESSIYARERLVNLGLFPYLGSKVLIRSGLALLQTILIVTIVLYGFKSPTSELLDWKIGLGITTFLTIIAATSLGLMVSTLVKNESEANNTIPLILLPQIIFSGVIFKLKGLASTLSWLMVSRWSMGAYGALVNVNSMVPEQSSRFGLKLPPPPFEATPVYDATWQNLILNWLLLCLHTGVYLIIAFKLQKQKDIF</sequence>
<dbReference type="GO" id="GO:0140359">
    <property type="term" value="F:ABC-type transporter activity"/>
    <property type="evidence" value="ECO:0007669"/>
    <property type="project" value="InterPro"/>
</dbReference>
<keyword evidence="4" id="KW-0547">Nucleotide-binding</keyword>
<dbReference type="Gene3D" id="3.40.50.300">
    <property type="entry name" value="P-loop containing nucleotide triphosphate hydrolases"/>
    <property type="match status" value="1"/>
</dbReference>
<dbReference type="PROSITE" id="PS50006">
    <property type="entry name" value="FHA_DOMAIN"/>
    <property type="match status" value="2"/>
</dbReference>
<dbReference type="FunFam" id="3.40.50.300:FF:000474">
    <property type="entry name" value="Putative ABC transporter ATP-binding subunit"/>
    <property type="match status" value="1"/>
</dbReference>
<dbReference type="GO" id="GO:0016020">
    <property type="term" value="C:membrane"/>
    <property type="evidence" value="ECO:0007669"/>
    <property type="project" value="UniProtKB-SubCell"/>
</dbReference>
<name>A0A1U7N2Z0_9CYAN</name>
<proteinExistence type="predicted"/>
<dbReference type="EMBL" id="MKZS01000001">
    <property type="protein sequence ID" value="OLT60315.1"/>
    <property type="molecule type" value="Genomic_DNA"/>
</dbReference>
<feature type="domain" description="FHA" evidence="9">
    <location>
        <begin position="24"/>
        <end position="81"/>
    </location>
</feature>
<protein>
    <submittedName>
        <fullName evidence="11">Maltooligosyl trehalose synthase</fullName>
    </submittedName>
</protein>
<evidence type="ECO:0000256" key="5">
    <source>
        <dbReference type="ARBA" id="ARBA00022840"/>
    </source>
</evidence>
<organism evidence="11 12">
    <name type="scientific">Moorena bouillonii PNG</name>
    <dbReference type="NCBI Taxonomy" id="568701"/>
    <lineage>
        <taxon>Bacteria</taxon>
        <taxon>Bacillati</taxon>
        <taxon>Cyanobacteriota</taxon>
        <taxon>Cyanophyceae</taxon>
        <taxon>Coleofasciculales</taxon>
        <taxon>Coleofasciculaceae</taxon>
        <taxon>Moorena</taxon>
    </lineage>
</organism>
<keyword evidence="5" id="KW-0067">ATP-binding</keyword>
<evidence type="ECO:0000259" key="10">
    <source>
        <dbReference type="PROSITE" id="PS50893"/>
    </source>
</evidence>
<dbReference type="InterPro" id="IPR003439">
    <property type="entry name" value="ABC_transporter-like_ATP-bd"/>
</dbReference>
<feature type="transmembrane region" description="Helical" evidence="8">
    <location>
        <begin position="637"/>
        <end position="659"/>
    </location>
</feature>
<keyword evidence="2" id="KW-0813">Transport</keyword>
<evidence type="ECO:0000259" key="9">
    <source>
        <dbReference type="PROSITE" id="PS50006"/>
    </source>
</evidence>
<dbReference type="PANTHER" id="PTHR48041">
    <property type="entry name" value="ABC TRANSPORTER G FAMILY MEMBER 28"/>
    <property type="match status" value="1"/>
</dbReference>
<evidence type="ECO:0000256" key="6">
    <source>
        <dbReference type="ARBA" id="ARBA00022989"/>
    </source>
</evidence>
<dbReference type="SMART" id="SM00382">
    <property type="entry name" value="AAA"/>
    <property type="match status" value="1"/>
</dbReference>
<evidence type="ECO:0000256" key="8">
    <source>
        <dbReference type="SAM" id="Phobius"/>
    </source>
</evidence>
<keyword evidence="12" id="KW-1185">Reference proteome</keyword>
<comment type="subcellular location">
    <subcellularLocation>
        <location evidence="1">Membrane</location>
        <topology evidence="1">Multi-pass membrane protein</topology>
    </subcellularLocation>
</comment>
<dbReference type="InterPro" id="IPR000253">
    <property type="entry name" value="FHA_dom"/>
</dbReference>
<dbReference type="InterPro" id="IPR003593">
    <property type="entry name" value="AAA+_ATPase"/>
</dbReference>
<reference evidence="11 12" key="1">
    <citation type="submission" date="2016-10" db="EMBL/GenBank/DDBJ databases">
        <title>Comparative genomics uncovers the prolific and rare metabolic potential of the cyanobacterial genus Moorea.</title>
        <authorList>
            <person name="Leao T."/>
            <person name="Castelao G."/>
            <person name="Korobeynikov A."/>
            <person name="Monroe E.A."/>
            <person name="Podell S."/>
            <person name="Glukhov E."/>
            <person name="Allen E."/>
            <person name="Gerwick W.H."/>
            <person name="Gerwick L."/>
        </authorList>
    </citation>
    <scope>NUCLEOTIDE SEQUENCE [LARGE SCALE GENOMIC DNA]</scope>
    <source>
        <strain evidence="11 12">PNG5-198</strain>
    </source>
</reference>
<dbReference type="InterPro" id="IPR050352">
    <property type="entry name" value="ABCG_transporters"/>
</dbReference>
<feature type="transmembrane region" description="Helical" evidence="8">
    <location>
        <begin position="782"/>
        <end position="800"/>
    </location>
</feature>
<dbReference type="PANTHER" id="PTHR48041:SF139">
    <property type="entry name" value="PROTEIN SCARLET"/>
    <property type="match status" value="1"/>
</dbReference>
<dbReference type="GO" id="GO:0016887">
    <property type="term" value="F:ATP hydrolysis activity"/>
    <property type="evidence" value="ECO:0007669"/>
    <property type="project" value="InterPro"/>
</dbReference>
<comment type="caution">
    <text evidence="11">The sequence shown here is derived from an EMBL/GenBank/DDBJ whole genome shotgun (WGS) entry which is preliminary data.</text>
</comment>
<dbReference type="InterPro" id="IPR017871">
    <property type="entry name" value="ABC_transporter-like_CS"/>
</dbReference>
<feature type="transmembrane region" description="Helical" evidence="8">
    <location>
        <begin position="671"/>
        <end position="695"/>
    </location>
</feature>